<dbReference type="Gene3D" id="3.40.50.450">
    <property type="match status" value="1"/>
</dbReference>
<proteinExistence type="predicted"/>
<sequence length="157" mass="16304">MRIGVSGHTNITPPTSDLVARALRDLLAPHADVTGVTCLARGADQVFAQVVLDLGGRVEVVLPARDYRAAKVRPDDLAVFDGLLGRAAVVRYAPFATSGDAAYMAASELLVGSVERLVAVWDGRPASGHGGTADVVTHARAVGLPVDVVWPDGAARD</sequence>
<evidence type="ECO:0000313" key="2">
    <source>
        <dbReference type="Proteomes" id="UP000431901"/>
    </source>
</evidence>
<gene>
    <name evidence="1" type="ORF">GQ466_14900</name>
</gene>
<reference evidence="1 2" key="1">
    <citation type="submission" date="2019-12" db="EMBL/GenBank/DDBJ databases">
        <title>Nocardia macrotermitis sp. nov. and Nocardia aurantia sp. nov., isolated from the gut of the fungus growing-termite Macrotermes natalensis.</title>
        <authorList>
            <person name="Christine B."/>
            <person name="Rene B."/>
        </authorList>
    </citation>
    <scope>NUCLEOTIDE SEQUENCE [LARGE SCALE GENOMIC DNA]</scope>
    <source>
        <strain evidence="1 2">DSM 102126</strain>
    </source>
</reference>
<name>A0A6I4WEA2_9ACTN</name>
<dbReference type="Proteomes" id="UP000431901">
    <property type="component" value="Unassembled WGS sequence"/>
</dbReference>
<dbReference type="OrthoDB" id="3231229at2"/>
<dbReference type="SUPFAM" id="SSF102405">
    <property type="entry name" value="MCP/YpsA-like"/>
    <property type="match status" value="1"/>
</dbReference>
<keyword evidence="2" id="KW-1185">Reference proteome</keyword>
<organism evidence="1 2">
    <name type="scientific">Actinomadura rayongensis</name>
    <dbReference type="NCBI Taxonomy" id="1429076"/>
    <lineage>
        <taxon>Bacteria</taxon>
        <taxon>Bacillati</taxon>
        <taxon>Actinomycetota</taxon>
        <taxon>Actinomycetes</taxon>
        <taxon>Streptosporangiales</taxon>
        <taxon>Thermomonosporaceae</taxon>
        <taxon>Actinomadura</taxon>
    </lineage>
</organism>
<evidence type="ECO:0000313" key="1">
    <source>
        <dbReference type="EMBL" id="MXQ65324.1"/>
    </source>
</evidence>
<dbReference type="RefSeq" id="WP_161103432.1">
    <property type="nucleotide sequence ID" value="NZ_JBHLYI010000010.1"/>
</dbReference>
<dbReference type="EMBL" id="WUTW01000002">
    <property type="protein sequence ID" value="MXQ65324.1"/>
    <property type="molecule type" value="Genomic_DNA"/>
</dbReference>
<accession>A0A6I4WEA2</accession>
<dbReference type="AlphaFoldDB" id="A0A6I4WEA2"/>
<protein>
    <recommendedName>
        <fullName evidence="3">DUF1273 family protein</fullName>
    </recommendedName>
</protein>
<evidence type="ECO:0008006" key="3">
    <source>
        <dbReference type="Google" id="ProtNLM"/>
    </source>
</evidence>
<comment type="caution">
    <text evidence="1">The sequence shown here is derived from an EMBL/GenBank/DDBJ whole genome shotgun (WGS) entry which is preliminary data.</text>
</comment>